<evidence type="ECO:0000256" key="1">
    <source>
        <dbReference type="SAM" id="MobiDB-lite"/>
    </source>
</evidence>
<accession>A0A655UZZ9</accession>
<protein>
    <submittedName>
        <fullName evidence="2">Uncharacterized protein</fullName>
    </submittedName>
</protein>
<evidence type="ECO:0000313" key="3">
    <source>
        <dbReference type="Proteomes" id="UP000046067"/>
    </source>
</evidence>
<evidence type="ECO:0000313" key="2">
    <source>
        <dbReference type="EMBL" id="CSB59702.1"/>
    </source>
</evidence>
<dbReference type="EMBL" id="CWQJ01000002">
    <property type="protein sequence ID" value="CSB59702.1"/>
    <property type="molecule type" value="Genomic_DNA"/>
</dbReference>
<gene>
    <name evidence="2" type="ORF">ERS013201_00373</name>
</gene>
<sequence>MLARGELRSIICNSPKDTPFCASRSVSPAFNAVTSWLPSSSACCSPFIRDSSSTTCDLTSSSGSTVSGRNSSTRTTTTCSGATSITSELRPSSFTSGDFSACSTAGVVNTSGACSAEIKSVCTTVAEIALAASSRESECSNAIFSSSLCLA</sequence>
<proteinExistence type="predicted"/>
<name>A0A655UZZ9_VIBCL</name>
<feature type="region of interest" description="Disordered" evidence="1">
    <location>
        <begin position="59"/>
        <end position="79"/>
    </location>
</feature>
<dbReference type="AlphaFoldDB" id="A0A655UZZ9"/>
<reference evidence="2 3" key="1">
    <citation type="submission" date="2015-07" db="EMBL/GenBank/DDBJ databases">
        <authorList>
            <consortium name="Pathogen Informatics"/>
        </authorList>
    </citation>
    <scope>NUCLEOTIDE SEQUENCE [LARGE SCALE GENOMIC DNA]</scope>
    <source>
        <strain evidence="2 3">A325</strain>
    </source>
</reference>
<organism evidence="2 3">
    <name type="scientific">Vibrio cholerae</name>
    <dbReference type="NCBI Taxonomy" id="666"/>
    <lineage>
        <taxon>Bacteria</taxon>
        <taxon>Pseudomonadati</taxon>
        <taxon>Pseudomonadota</taxon>
        <taxon>Gammaproteobacteria</taxon>
        <taxon>Vibrionales</taxon>
        <taxon>Vibrionaceae</taxon>
        <taxon>Vibrio</taxon>
    </lineage>
</organism>
<dbReference type="Proteomes" id="UP000046067">
    <property type="component" value="Unassembled WGS sequence"/>
</dbReference>